<dbReference type="AlphaFoldDB" id="K1QX64"/>
<sequence length="64" mass="7469">MAPKNSKQIRNKKYRETGKPLKPTNVADEVYQVLCSLQTSDFIQQLVFTKKKRPIILLYSDNQI</sequence>
<dbReference type="HOGENOM" id="CLU_2869770_0_0_1"/>
<protein>
    <submittedName>
        <fullName evidence="1">Uncharacterized protein</fullName>
    </submittedName>
</protein>
<dbReference type="InParanoid" id="K1QX64"/>
<gene>
    <name evidence="1" type="ORF">CGI_10016007</name>
</gene>
<evidence type="ECO:0000313" key="1">
    <source>
        <dbReference type="EMBL" id="EKC33540.1"/>
    </source>
</evidence>
<organism evidence="1">
    <name type="scientific">Magallana gigas</name>
    <name type="common">Pacific oyster</name>
    <name type="synonym">Crassostrea gigas</name>
    <dbReference type="NCBI Taxonomy" id="29159"/>
    <lineage>
        <taxon>Eukaryota</taxon>
        <taxon>Metazoa</taxon>
        <taxon>Spiralia</taxon>
        <taxon>Lophotrochozoa</taxon>
        <taxon>Mollusca</taxon>
        <taxon>Bivalvia</taxon>
        <taxon>Autobranchia</taxon>
        <taxon>Pteriomorphia</taxon>
        <taxon>Ostreida</taxon>
        <taxon>Ostreoidea</taxon>
        <taxon>Ostreidae</taxon>
        <taxon>Magallana</taxon>
    </lineage>
</organism>
<reference evidence="1" key="1">
    <citation type="journal article" date="2012" name="Nature">
        <title>The oyster genome reveals stress adaptation and complexity of shell formation.</title>
        <authorList>
            <person name="Zhang G."/>
            <person name="Fang X."/>
            <person name="Guo X."/>
            <person name="Li L."/>
            <person name="Luo R."/>
            <person name="Xu F."/>
            <person name="Yang P."/>
            <person name="Zhang L."/>
            <person name="Wang X."/>
            <person name="Qi H."/>
            <person name="Xiong Z."/>
            <person name="Que H."/>
            <person name="Xie Y."/>
            <person name="Holland P.W."/>
            <person name="Paps J."/>
            <person name="Zhu Y."/>
            <person name="Wu F."/>
            <person name="Chen Y."/>
            <person name="Wang J."/>
            <person name="Peng C."/>
            <person name="Meng J."/>
            <person name="Yang L."/>
            <person name="Liu J."/>
            <person name="Wen B."/>
            <person name="Zhang N."/>
            <person name="Huang Z."/>
            <person name="Zhu Q."/>
            <person name="Feng Y."/>
            <person name="Mount A."/>
            <person name="Hedgecock D."/>
            <person name="Xu Z."/>
            <person name="Liu Y."/>
            <person name="Domazet-Loso T."/>
            <person name="Du Y."/>
            <person name="Sun X."/>
            <person name="Zhang S."/>
            <person name="Liu B."/>
            <person name="Cheng P."/>
            <person name="Jiang X."/>
            <person name="Li J."/>
            <person name="Fan D."/>
            <person name="Wang W."/>
            <person name="Fu W."/>
            <person name="Wang T."/>
            <person name="Wang B."/>
            <person name="Zhang J."/>
            <person name="Peng Z."/>
            <person name="Li Y."/>
            <person name="Li N."/>
            <person name="Wang J."/>
            <person name="Chen M."/>
            <person name="He Y."/>
            <person name="Tan F."/>
            <person name="Song X."/>
            <person name="Zheng Q."/>
            <person name="Huang R."/>
            <person name="Yang H."/>
            <person name="Du X."/>
            <person name="Chen L."/>
            <person name="Yang M."/>
            <person name="Gaffney P.M."/>
            <person name="Wang S."/>
            <person name="Luo L."/>
            <person name="She Z."/>
            <person name="Ming Y."/>
            <person name="Huang W."/>
            <person name="Zhang S."/>
            <person name="Huang B."/>
            <person name="Zhang Y."/>
            <person name="Qu T."/>
            <person name="Ni P."/>
            <person name="Miao G."/>
            <person name="Wang J."/>
            <person name="Wang Q."/>
            <person name="Steinberg C.E."/>
            <person name="Wang H."/>
            <person name="Li N."/>
            <person name="Qian L."/>
            <person name="Zhang G."/>
            <person name="Li Y."/>
            <person name="Yang H."/>
            <person name="Liu X."/>
            <person name="Wang J."/>
            <person name="Yin Y."/>
            <person name="Wang J."/>
        </authorList>
    </citation>
    <scope>NUCLEOTIDE SEQUENCE [LARGE SCALE GENOMIC DNA]</scope>
    <source>
        <strain evidence="1">05x7-T-G4-1.051#20</strain>
    </source>
</reference>
<proteinExistence type="predicted"/>
<name>K1QX64_MAGGI</name>
<dbReference type="EMBL" id="JH819176">
    <property type="protein sequence ID" value="EKC33540.1"/>
    <property type="molecule type" value="Genomic_DNA"/>
</dbReference>
<accession>K1QX64</accession>